<dbReference type="InterPro" id="IPR004358">
    <property type="entry name" value="Sig_transdc_His_kin-like_C"/>
</dbReference>
<reference evidence="20" key="3">
    <citation type="journal article" date="2016" name="Genome Announc.">
        <title>Revised genome sequence of the purple photosynthetic bacterium Blastochloris viridis.</title>
        <authorList>
            <person name="Liu L.N."/>
            <person name="Faulkner M."/>
            <person name="Liu X."/>
            <person name="Huang F."/>
            <person name="Darby A.C."/>
            <person name="Hall N."/>
        </authorList>
    </citation>
    <scope>NUCLEOTIDE SEQUENCE [LARGE SCALE GENOMIC DNA]</scope>
    <source>
        <strain evidence="20">ATCC 19567 / DSM 133 / F</strain>
    </source>
</reference>
<dbReference type="PANTHER" id="PTHR43065:SF46">
    <property type="entry name" value="C4-DICARBOXYLATE TRANSPORT SENSOR PROTEIN DCTB"/>
    <property type="match status" value="1"/>
</dbReference>
<proteinExistence type="predicted"/>
<dbReference type="STRING" id="1079.BVIR_2126"/>
<evidence type="ECO:0000256" key="13">
    <source>
        <dbReference type="ARBA" id="ARBA00023012"/>
    </source>
</evidence>
<dbReference type="Gene3D" id="1.10.287.130">
    <property type="match status" value="1"/>
</dbReference>
<evidence type="ECO:0000256" key="16">
    <source>
        <dbReference type="ARBA" id="ARBA00073143"/>
    </source>
</evidence>
<dbReference type="InterPro" id="IPR017055">
    <property type="entry name" value="Sig_transdc_His_kinase_DctB"/>
</dbReference>
<evidence type="ECO:0000313" key="19">
    <source>
        <dbReference type="EMBL" id="CUU42558.1"/>
    </source>
</evidence>
<evidence type="ECO:0000313" key="18">
    <source>
        <dbReference type="EMBL" id="BAS00200.1"/>
    </source>
</evidence>
<dbReference type="SMART" id="SM00388">
    <property type="entry name" value="HisKA"/>
    <property type="match status" value="1"/>
</dbReference>
<comment type="function">
    <text evidence="15">Member of the two-component regulatory system DctB/DctD involved in the transport of C4-dicarboxylates. DctB functions as a membrane-associated protein kinase that phosphorylates DctD in response to environmental signals.</text>
</comment>
<dbReference type="InterPro" id="IPR029151">
    <property type="entry name" value="Sensor-like_sf"/>
</dbReference>
<evidence type="ECO:0000256" key="9">
    <source>
        <dbReference type="ARBA" id="ARBA00022741"/>
    </source>
</evidence>
<dbReference type="EMBL" id="LN907867">
    <property type="protein sequence ID" value="CUU42558.1"/>
    <property type="molecule type" value="Genomic_DNA"/>
</dbReference>
<evidence type="ECO:0000256" key="1">
    <source>
        <dbReference type="ARBA" id="ARBA00000085"/>
    </source>
</evidence>
<dbReference type="PANTHER" id="PTHR43065">
    <property type="entry name" value="SENSOR HISTIDINE KINASE"/>
    <property type="match status" value="1"/>
</dbReference>
<keyword evidence="7 19" id="KW-0808">Transferase</keyword>
<dbReference type="Proteomes" id="UP000065734">
    <property type="component" value="Chromosome I"/>
</dbReference>
<dbReference type="FunFam" id="1.10.287.130:FF:000049">
    <property type="entry name" value="C4-dicarboxylate transport sensor protein DctB"/>
    <property type="match status" value="1"/>
</dbReference>
<dbReference type="CDD" id="cd00082">
    <property type="entry name" value="HisKA"/>
    <property type="match status" value="1"/>
</dbReference>
<dbReference type="SUPFAM" id="SSF103190">
    <property type="entry name" value="Sensory domain-like"/>
    <property type="match status" value="1"/>
</dbReference>
<evidence type="ECO:0000313" key="20">
    <source>
        <dbReference type="Proteomes" id="UP000065734"/>
    </source>
</evidence>
<evidence type="ECO:0000256" key="10">
    <source>
        <dbReference type="ARBA" id="ARBA00022777"/>
    </source>
</evidence>
<evidence type="ECO:0000256" key="5">
    <source>
        <dbReference type="ARBA" id="ARBA00022519"/>
    </source>
</evidence>
<evidence type="ECO:0000256" key="7">
    <source>
        <dbReference type="ARBA" id="ARBA00022679"/>
    </source>
</evidence>
<evidence type="ECO:0000256" key="14">
    <source>
        <dbReference type="ARBA" id="ARBA00023136"/>
    </source>
</evidence>
<dbReference type="SUPFAM" id="SSF55874">
    <property type="entry name" value="ATPase domain of HSP90 chaperone/DNA topoisomerase II/histidine kinase"/>
    <property type="match status" value="1"/>
</dbReference>
<comment type="subcellular location">
    <subcellularLocation>
        <location evidence="2">Cell inner membrane</location>
        <topology evidence="2">Multi-pass membrane protein</topology>
    </subcellularLocation>
</comment>
<dbReference type="Gene3D" id="3.30.565.10">
    <property type="entry name" value="Histidine kinase-like ATPase, C-terminal domain"/>
    <property type="match status" value="1"/>
</dbReference>
<dbReference type="Gene3D" id="3.30.450.20">
    <property type="entry name" value="PAS domain"/>
    <property type="match status" value="2"/>
</dbReference>
<dbReference type="InterPro" id="IPR036890">
    <property type="entry name" value="HATPase_C_sf"/>
</dbReference>
<keyword evidence="8" id="KW-0812">Transmembrane</keyword>
<keyword evidence="9" id="KW-0547">Nucleotide-binding</keyword>
<dbReference type="PRINTS" id="PR00344">
    <property type="entry name" value="BCTRLSENSOR"/>
</dbReference>
<evidence type="ECO:0000259" key="17">
    <source>
        <dbReference type="PROSITE" id="PS50109"/>
    </source>
</evidence>
<dbReference type="PROSITE" id="PS50109">
    <property type="entry name" value="HIS_KIN"/>
    <property type="match status" value="1"/>
</dbReference>
<dbReference type="GO" id="GO:0000155">
    <property type="term" value="F:phosphorelay sensor kinase activity"/>
    <property type="evidence" value="ECO:0007669"/>
    <property type="project" value="InterPro"/>
</dbReference>
<keyword evidence="6" id="KW-0597">Phosphoprotein</keyword>
<dbReference type="GO" id="GO:0005886">
    <property type="term" value="C:plasma membrane"/>
    <property type="evidence" value="ECO:0007669"/>
    <property type="project" value="UniProtKB-SubCell"/>
</dbReference>
<feature type="domain" description="Histidine kinase" evidence="17">
    <location>
        <begin position="396"/>
        <end position="608"/>
    </location>
</feature>
<dbReference type="RefSeq" id="WP_055037591.1">
    <property type="nucleotide sequence ID" value="NZ_AP014854.2"/>
</dbReference>
<reference evidence="18" key="1">
    <citation type="journal article" date="2015" name="Genome Announc.">
        <title>Complete Genome Sequence of the Bacteriochlorophyll b-Producing Photosynthetic Bacterium Blastochloris viridis.</title>
        <authorList>
            <person name="Tsukatani Y."/>
            <person name="Hirose Y."/>
            <person name="Harada J."/>
            <person name="Misawa N."/>
            <person name="Mori K."/>
            <person name="Inoue K."/>
            <person name="Tamiaki H."/>
        </authorList>
    </citation>
    <scope>NUCLEOTIDE SEQUENCE [LARGE SCALE GENOMIC DNA]</scope>
    <source>
        <strain evidence="18">DSM 133</strain>
    </source>
</reference>
<keyword evidence="13" id="KW-0902">Two-component regulatory system</keyword>
<evidence type="ECO:0000256" key="2">
    <source>
        <dbReference type="ARBA" id="ARBA00004429"/>
    </source>
</evidence>
<dbReference type="GO" id="GO:0005524">
    <property type="term" value="F:ATP binding"/>
    <property type="evidence" value="ECO:0007669"/>
    <property type="project" value="UniProtKB-KW"/>
</dbReference>
<dbReference type="KEGG" id="bvr:BVIR_2126"/>
<keyword evidence="4" id="KW-1003">Cell membrane</keyword>
<dbReference type="Pfam" id="PF02518">
    <property type="entry name" value="HATPase_c"/>
    <property type="match status" value="1"/>
</dbReference>
<keyword evidence="5" id="KW-0997">Cell inner membrane</keyword>
<dbReference type="EC" id="2.7.13.3" evidence="3"/>
<dbReference type="OrthoDB" id="7568856at2"/>
<reference evidence="19" key="2">
    <citation type="submission" date="2015-11" db="EMBL/GenBank/DDBJ databases">
        <authorList>
            <person name="Zhang Y."/>
            <person name="Guo Z."/>
        </authorList>
    </citation>
    <scope>NUCLEOTIDE SEQUENCE</scope>
    <source>
        <strain evidence="19">1</strain>
    </source>
</reference>
<accession>A0A0H5BGD3</accession>
<evidence type="ECO:0000256" key="3">
    <source>
        <dbReference type="ARBA" id="ARBA00012438"/>
    </source>
</evidence>
<dbReference type="SMART" id="SM00387">
    <property type="entry name" value="HATPase_c"/>
    <property type="match status" value="1"/>
</dbReference>
<keyword evidence="12" id="KW-1133">Transmembrane helix</keyword>
<dbReference type="EMBL" id="AP014854">
    <property type="protein sequence ID" value="BAS00200.1"/>
    <property type="molecule type" value="Genomic_DNA"/>
</dbReference>
<evidence type="ECO:0000256" key="11">
    <source>
        <dbReference type="ARBA" id="ARBA00022840"/>
    </source>
</evidence>
<keyword evidence="20" id="KW-1185">Reference proteome</keyword>
<dbReference type="PIRSF" id="PIRSF036431">
    <property type="entry name" value="STHK_DctB"/>
    <property type="match status" value="1"/>
</dbReference>
<keyword evidence="10" id="KW-0418">Kinase</keyword>
<dbReference type="SUPFAM" id="SSF47384">
    <property type="entry name" value="Homodimeric domain of signal transducing histidine kinase"/>
    <property type="match status" value="1"/>
</dbReference>
<dbReference type="CDD" id="cd12914">
    <property type="entry name" value="PDC1_DGC_like"/>
    <property type="match status" value="1"/>
</dbReference>
<evidence type="ECO:0000256" key="4">
    <source>
        <dbReference type="ARBA" id="ARBA00022475"/>
    </source>
</evidence>
<dbReference type="Gene3D" id="6.10.250.3020">
    <property type="match status" value="1"/>
</dbReference>
<dbReference type="InterPro" id="IPR005467">
    <property type="entry name" value="His_kinase_dom"/>
</dbReference>
<organism evidence="19 20">
    <name type="scientific">Blastochloris viridis</name>
    <name type="common">Rhodopseudomonas viridis</name>
    <dbReference type="NCBI Taxonomy" id="1079"/>
    <lineage>
        <taxon>Bacteria</taxon>
        <taxon>Pseudomonadati</taxon>
        <taxon>Pseudomonadota</taxon>
        <taxon>Alphaproteobacteria</taxon>
        <taxon>Hyphomicrobiales</taxon>
        <taxon>Blastochloridaceae</taxon>
        <taxon>Blastochloris</taxon>
    </lineage>
</organism>
<name>A0A0H5BGD3_BLAVI</name>
<comment type="catalytic activity">
    <reaction evidence="1">
        <text>ATP + protein L-histidine = ADP + protein N-phospho-L-histidine.</text>
        <dbReference type="EC" id="2.7.13.3"/>
    </reaction>
</comment>
<keyword evidence="11" id="KW-0067">ATP-binding</keyword>
<dbReference type="InterPro" id="IPR003594">
    <property type="entry name" value="HATPase_dom"/>
</dbReference>
<gene>
    <name evidence="19" type="primary">dctB</name>
    <name evidence="18" type="ORF">BV133_2606</name>
    <name evidence="19" type="ORF">BVIRIDIS_15710</name>
</gene>
<evidence type="ECO:0000256" key="12">
    <source>
        <dbReference type="ARBA" id="ARBA00022989"/>
    </source>
</evidence>
<sequence length="614" mass="66900">MVAPRRPLLPASLRRTWLWASLGALAGVAVMVFAYDWARTAAIEDARTRGAQRLRLYSATIRTAIDRYSYLPTILAMDPEFRRVLSHRSPEAVATANVRLEKINVAARSANLYVMAPDGETIAASNWNSPLSYVGQNYGFRPYFTDARALGAGRFFGVGLTTRQPGYFLAAAIRDGAGTFLGAAVVKVDLEGLEHDWALAGEHVYVTDHNGVAILASVPAWQYTIEARIDDATAARLAIARRYGVRQIREMSLVDLGALGEGARRLMLGERAFLAQRQPVPGENWQIHYLTGWDTISDKARATTAMAGSGWAVAVLFLLYLRQRRLGIRARADAQAAVEAALRQARDDLERTVEIRTAALRAEVAEREKTERHLRATQDELIHAGKMAALGQMSAAMAHEINQPLTALRTFLASTRIFAERGDQASLSANFCMMNELAERIAKITQHLKVFARKSPILFQTVDLSQALQRALFLLDGQIRAAGVDVELALDPAPLAGDLLRLEQVFVNLIRNALDAMQGSPRRRLAIHLAAEAGWCVTRIADSGPGIDPAVMDRLFEPFFTTKSVGEGLGLGLSLSYGIIRDMGGTIHAENIAAGGGAAFIIRLPLAGQPGEAT</sequence>
<dbReference type="InterPro" id="IPR003661">
    <property type="entry name" value="HisK_dim/P_dom"/>
</dbReference>
<dbReference type="InterPro" id="IPR036097">
    <property type="entry name" value="HisK_dim/P_sf"/>
</dbReference>
<dbReference type="AlphaFoldDB" id="A0A0H5BGD3"/>
<protein>
    <recommendedName>
        <fullName evidence="16">C4-dicarboxylate transport sensor protein DctB</fullName>
        <ecNumber evidence="3">2.7.13.3</ecNumber>
    </recommendedName>
</protein>
<evidence type="ECO:0000256" key="8">
    <source>
        <dbReference type="ARBA" id="ARBA00022692"/>
    </source>
</evidence>
<evidence type="ECO:0000256" key="6">
    <source>
        <dbReference type="ARBA" id="ARBA00022553"/>
    </source>
</evidence>
<evidence type="ECO:0000256" key="15">
    <source>
        <dbReference type="ARBA" id="ARBA00059004"/>
    </source>
</evidence>
<keyword evidence="14" id="KW-0472">Membrane</keyword>